<dbReference type="EMBL" id="CM037618">
    <property type="protein sequence ID" value="KAH7998957.1"/>
    <property type="molecule type" value="Genomic_DNA"/>
</dbReference>
<gene>
    <name evidence="1" type="ORF">K3G42_003193</name>
</gene>
<reference evidence="1" key="1">
    <citation type="submission" date="2021-08" db="EMBL/GenBank/DDBJ databases">
        <title>The first chromosome-level gecko genome reveals the dynamic sex chromosomes of Neotropical dwarf geckos (Sphaerodactylidae: Sphaerodactylus).</title>
        <authorList>
            <person name="Pinto B.J."/>
            <person name="Keating S.E."/>
            <person name="Gamble T."/>
        </authorList>
    </citation>
    <scope>NUCLEOTIDE SEQUENCE</scope>
    <source>
        <strain evidence="1">TG3544</strain>
    </source>
</reference>
<keyword evidence="2" id="KW-1185">Reference proteome</keyword>
<proteinExistence type="predicted"/>
<protein>
    <submittedName>
        <fullName evidence="1">Uncharacterized protein</fullName>
    </submittedName>
</protein>
<evidence type="ECO:0000313" key="2">
    <source>
        <dbReference type="Proteomes" id="UP000827872"/>
    </source>
</evidence>
<dbReference type="Proteomes" id="UP000827872">
    <property type="component" value="Linkage Group LG05"/>
</dbReference>
<accession>A0ACB8F1H7</accession>
<comment type="caution">
    <text evidence="1">The sequence shown here is derived from an EMBL/GenBank/DDBJ whole genome shotgun (WGS) entry which is preliminary data.</text>
</comment>
<name>A0ACB8F1H7_9SAUR</name>
<evidence type="ECO:0000313" key="1">
    <source>
        <dbReference type="EMBL" id="KAH7998957.1"/>
    </source>
</evidence>
<sequence length="81" mass="8732">MTIRREDPSLANIHSSAEDSSSPWTLPSRDQSITRTLDSLGLHGGWRQATAVTSDLVADRGAAFTASSSLQPLEKACHYFG</sequence>
<organism evidence="1 2">
    <name type="scientific">Sphaerodactylus townsendi</name>
    <dbReference type="NCBI Taxonomy" id="933632"/>
    <lineage>
        <taxon>Eukaryota</taxon>
        <taxon>Metazoa</taxon>
        <taxon>Chordata</taxon>
        <taxon>Craniata</taxon>
        <taxon>Vertebrata</taxon>
        <taxon>Euteleostomi</taxon>
        <taxon>Lepidosauria</taxon>
        <taxon>Squamata</taxon>
        <taxon>Bifurcata</taxon>
        <taxon>Gekkota</taxon>
        <taxon>Sphaerodactylidae</taxon>
        <taxon>Sphaerodactylus</taxon>
    </lineage>
</organism>